<dbReference type="AlphaFoldDB" id="A0A1N7MQV7"/>
<proteinExistence type="predicted"/>
<sequence>MSPQIQVSESEVADVIAWAEQHRAGGTTDHEDGAYEDGVHDALMWALGYIQTRPDQ</sequence>
<keyword evidence="2" id="KW-1185">Reference proteome</keyword>
<dbReference type="STRING" id="619304.SAMN05421760_106262"/>
<name>A0A1N7MQV7_9GAMM</name>
<accession>A0A1N7MQV7</accession>
<evidence type="ECO:0000313" key="1">
    <source>
        <dbReference type="EMBL" id="SIS88249.1"/>
    </source>
</evidence>
<dbReference type="RefSeq" id="WP_179078938.1">
    <property type="nucleotide sequence ID" value="NZ_FTOE01000006.1"/>
</dbReference>
<organism evidence="1 2">
    <name type="scientific">Neptunomonas antarctica</name>
    <dbReference type="NCBI Taxonomy" id="619304"/>
    <lineage>
        <taxon>Bacteria</taxon>
        <taxon>Pseudomonadati</taxon>
        <taxon>Pseudomonadota</taxon>
        <taxon>Gammaproteobacteria</taxon>
        <taxon>Oceanospirillales</taxon>
        <taxon>Oceanospirillaceae</taxon>
        <taxon>Neptunomonas</taxon>
    </lineage>
</organism>
<evidence type="ECO:0000313" key="2">
    <source>
        <dbReference type="Proteomes" id="UP000185999"/>
    </source>
</evidence>
<reference evidence="2" key="1">
    <citation type="submission" date="2017-01" db="EMBL/GenBank/DDBJ databases">
        <authorList>
            <person name="Varghese N."/>
            <person name="Submissions S."/>
        </authorList>
    </citation>
    <scope>NUCLEOTIDE SEQUENCE [LARGE SCALE GENOMIC DNA]</scope>
    <source>
        <strain evidence="2">DSM 22306</strain>
    </source>
</reference>
<protein>
    <submittedName>
        <fullName evidence="1">Uncharacterized protein</fullName>
    </submittedName>
</protein>
<gene>
    <name evidence="1" type="ORF">SAMN05421760_106262</name>
</gene>
<dbReference type="Proteomes" id="UP000185999">
    <property type="component" value="Unassembled WGS sequence"/>
</dbReference>
<dbReference type="EMBL" id="FTOE01000006">
    <property type="protein sequence ID" value="SIS88249.1"/>
    <property type="molecule type" value="Genomic_DNA"/>
</dbReference>